<reference evidence="2 3" key="1">
    <citation type="submission" date="2017-11" db="EMBL/GenBank/DDBJ databases">
        <title>Genome sequence of Entomoplasma luminosum PIMN-1 (ATCC 49195).</title>
        <authorList>
            <person name="Lo W.-S."/>
            <person name="Gasparich G.E."/>
            <person name="Kuo C.-H."/>
        </authorList>
    </citation>
    <scope>NUCLEOTIDE SEQUENCE [LARGE SCALE GENOMIC DNA]</scope>
    <source>
        <strain evidence="2 3">PIMN-1</strain>
    </source>
</reference>
<dbReference type="KEGG" id="elj:ELUMI_v1c00580"/>
<feature type="transmembrane region" description="Helical" evidence="1">
    <location>
        <begin position="6"/>
        <end position="28"/>
    </location>
</feature>
<evidence type="ECO:0000313" key="3">
    <source>
        <dbReference type="Proteomes" id="UP000232063"/>
    </source>
</evidence>
<keyword evidence="1" id="KW-0812">Transmembrane</keyword>
<protein>
    <submittedName>
        <fullName evidence="2">Uncharacterized protein</fullName>
    </submittedName>
</protein>
<keyword evidence="1" id="KW-1133">Transmembrane helix</keyword>
<proteinExistence type="predicted"/>
<dbReference type="RefSeq" id="WP_025734732.1">
    <property type="nucleotide sequence ID" value="NZ_CP024963.1"/>
</dbReference>
<keyword evidence="3" id="KW-1185">Reference proteome</keyword>
<gene>
    <name evidence="2" type="ORF">ELUMI_v1c00580</name>
</gene>
<keyword evidence="1" id="KW-0472">Membrane</keyword>
<dbReference type="EMBL" id="CP024963">
    <property type="protein sequence ID" value="ATZ16786.1"/>
    <property type="molecule type" value="Genomic_DNA"/>
</dbReference>
<evidence type="ECO:0000256" key="1">
    <source>
        <dbReference type="SAM" id="Phobius"/>
    </source>
</evidence>
<organism evidence="2 3">
    <name type="scientific">Williamsoniiplasma luminosum</name>
    <dbReference type="NCBI Taxonomy" id="214888"/>
    <lineage>
        <taxon>Bacteria</taxon>
        <taxon>Bacillati</taxon>
        <taxon>Mycoplasmatota</taxon>
        <taxon>Mollicutes</taxon>
        <taxon>Entomoplasmatales</taxon>
        <taxon>Williamsoniiplasma</taxon>
    </lineage>
</organism>
<sequence length="159" mass="19030">MEWWVWLIVGVLFFAAMISAGWYGFSVWELKIELFMKNKEHKWYAKLKSKDAIKLDKIDDLNSDDQKMIILMVVGKKWHFKDEFLPLQLISTPNLKKELLHIKNGLNDNKKLLDYLQFTNQSIDDIKFYILEIIDNDQESNNHLHNWKKTTKITEKPFV</sequence>
<dbReference type="OrthoDB" id="9991950at2"/>
<accession>A0A2K8NT95</accession>
<dbReference type="AlphaFoldDB" id="A0A2K8NT95"/>
<evidence type="ECO:0000313" key="2">
    <source>
        <dbReference type="EMBL" id="ATZ16786.1"/>
    </source>
</evidence>
<name>A0A2K8NT95_9MOLU</name>
<dbReference type="Proteomes" id="UP000232063">
    <property type="component" value="Chromosome"/>
</dbReference>